<feature type="domain" description="DUF8213" evidence="1">
    <location>
        <begin position="304"/>
        <end position="427"/>
    </location>
</feature>
<accession>A0ABR1Y739</accession>
<protein>
    <recommendedName>
        <fullName evidence="1">DUF8213 domain-containing protein</fullName>
    </recommendedName>
</protein>
<dbReference type="Proteomes" id="UP001456524">
    <property type="component" value="Unassembled WGS sequence"/>
</dbReference>
<organism evidence="2 3">
    <name type="scientific">Phyllosticta citrichinensis</name>
    <dbReference type="NCBI Taxonomy" id="1130410"/>
    <lineage>
        <taxon>Eukaryota</taxon>
        <taxon>Fungi</taxon>
        <taxon>Dikarya</taxon>
        <taxon>Ascomycota</taxon>
        <taxon>Pezizomycotina</taxon>
        <taxon>Dothideomycetes</taxon>
        <taxon>Dothideomycetes incertae sedis</taxon>
        <taxon>Botryosphaeriales</taxon>
        <taxon>Phyllostictaceae</taxon>
        <taxon>Phyllosticta</taxon>
    </lineage>
</organism>
<comment type="caution">
    <text evidence="2">The sequence shown here is derived from an EMBL/GenBank/DDBJ whole genome shotgun (WGS) entry which is preliminary data.</text>
</comment>
<dbReference type="EMBL" id="JBBWUH010000001">
    <property type="protein sequence ID" value="KAK8177625.1"/>
    <property type="molecule type" value="Genomic_DNA"/>
</dbReference>
<dbReference type="Pfam" id="PF26641">
    <property type="entry name" value="DUF8213"/>
    <property type="match status" value="1"/>
</dbReference>
<proteinExistence type="predicted"/>
<name>A0ABR1Y739_9PEZI</name>
<gene>
    <name evidence="2" type="ORF">IWX90DRAFT_421437</name>
</gene>
<evidence type="ECO:0000313" key="3">
    <source>
        <dbReference type="Proteomes" id="UP001456524"/>
    </source>
</evidence>
<keyword evidence="3" id="KW-1185">Reference proteome</keyword>
<reference evidence="2 3" key="1">
    <citation type="journal article" date="2022" name="G3 (Bethesda)">
        <title>Enemy or ally: a genomic approach to elucidate the lifestyle of Phyllosticta citrichinaensis.</title>
        <authorList>
            <person name="Buijs V.A."/>
            <person name="Groenewald J.Z."/>
            <person name="Haridas S."/>
            <person name="LaButti K.M."/>
            <person name="Lipzen A."/>
            <person name="Martin F.M."/>
            <person name="Barry K."/>
            <person name="Grigoriev I.V."/>
            <person name="Crous P.W."/>
            <person name="Seidl M.F."/>
        </authorList>
    </citation>
    <scope>NUCLEOTIDE SEQUENCE [LARGE SCALE GENOMIC DNA]</scope>
    <source>
        <strain evidence="2 3">CBS 129764</strain>
    </source>
</reference>
<evidence type="ECO:0000313" key="2">
    <source>
        <dbReference type="EMBL" id="KAK8177625.1"/>
    </source>
</evidence>
<sequence>MWILDGVYVFTRTLRCVSKHVGQQACTTVLSLHVQGLSLPPGPHTTRPPTTSYTNDTIATIPRSLVCRHPILQVAEWRSRQPAWAGQLRSPRWPHRRLLSRKRRQCSLGAKRAIDAHRPSSSSPWPEVVSLPPLFFRCMRKTQSKDGCARKRDRRAHGRWPMCMTAPSSVRLCMGLPRCRVVGDHVAASGLCCFPPCPRCLSLCSHPFGAPLVVGRGAWAAWFINRACGRHLSIHHRLRAHKHIHRHSLAPTDQPASKPVITQPQTVVQLAPADKHAMAWSPSRLVFNAALFLVAVPVAVVNASVTCLTVGSTATATWTNSAGQTCSFSGLVGSNYGSNSAGGEYSCNGRCGAGCSGTAIGNVYTQDCFSHDICSYFENASGGASDPNCGSAYHAAVDDTALGAAYGCGQTNPSNAVVAPSTSPACS</sequence>
<dbReference type="InterPro" id="IPR058526">
    <property type="entry name" value="DUF8213"/>
</dbReference>
<evidence type="ECO:0000259" key="1">
    <source>
        <dbReference type="Pfam" id="PF26641"/>
    </source>
</evidence>